<organism evidence="2 4">
    <name type="scientific">Iodobacter fluviatilis</name>
    <dbReference type="NCBI Taxonomy" id="537"/>
    <lineage>
        <taxon>Bacteria</taxon>
        <taxon>Pseudomonadati</taxon>
        <taxon>Pseudomonadota</taxon>
        <taxon>Betaproteobacteria</taxon>
        <taxon>Neisseriales</taxon>
        <taxon>Chitinibacteraceae</taxon>
        <taxon>Iodobacter</taxon>
    </lineage>
</organism>
<feature type="domain" description="Double-GTPase 2" evidence="1">
    <location>
        <begin position="74"/>
        <end position="292"/>
    </location>
</feature>
<name>A0A377SWT6_9NEIS</name>
<protein>
    <recommendedName>
        <fullName evidence="1">Double-GTPase 2 domain-containing protein</fullName>
    </recommendedName>
</protein>
<dbReference type="AlphaFoldDB" id="A0A377SWT6"/>
<sequence>MTGCCSHTSCIAPNEVGCIIGESSPHQCKHWQQKPDMSMSDITEAMVDGARLPWTGNAMGALDIGFLAGKARTRLVGIFGAADSGKTSLLGAWFLLLARDVSPEAVSFAGSLTLEGWENIAGSLRWNATHGPAFPPHTSSGAGRNPGLLHLSLQVCDARRDILFADAPGEWFSRWAVRRDAEDAAGALWLSDTSDVLILVVDSEALSGASRGVVRKNLFSLLRRVGAERRGRPIALVWTKSDVNVDEQMRLSVTQAADLSLGRYSTFNVSMHPAKGQRPHNRGQGLIELFEWALTVAESTFDKQVESDPERELLRLVGGVNV</sequence>
<proteinExistence type="predicted"/>
<dbReference type="Proteomes" id="UP000255108">
    <property type="component" value="Unassembled WGS sequence"/>
</dbReference>
<reference evidence="3 5" key="2">
    <citation type="submission" date="2019-03" db="EMBL/GenBank/DDBJ databases">
        <title>Genomic Encyclopedia of Type Strains, Phase IV (KMG-IV): sequencing the most valuable type-strain genomes for metagenomic binning, comparative biology and taxonomic classification.</title>
        <authorList>
            <person name="Goeker M."/>
        </authorList>
    </citation>
    <scope>NUCLEOTIDE SEQUENCE [LARGE SCALE GENOMIC DNA]</scope>
    <source>
        <strain evidence="3 5">DSM 3764</strain>
    </source>
</reference>
<dbReference type="EMBL" id="UGHR01000003">
    <property type="protein sequence ID" value="STR44786.1"/>
    <property type="molecule type" value="Genomic_DNA"/>
</dbReference>
<accession>A0A377SWT6</accession>
<evidence type="ECO:0000313" key="5">
    <source>
        <dbReference type="Proteomes" id="UP000295794"/>
    </source>
</evidence>
<evidence type="ECO:0000313" key="3">
    <source>
        <dbReference type="EMBL" id="TCU81614.1"/>
    </source>
</evidence>
<dbReference type="InterPro" id="IPR027417">
    <property type="entry name" value="P-loop_NTPase"/>
</dbReference>
<evidence type="ECO:0000259" key="1">
    <source>
        <dbReference type="Pfam" id="PF19993"/>
    </source>
</evidence>
<dbReference type="Pfam" id="PF19993">
    <property type="entry name" value="DO-GTPase2"/>
    <property type="match status" value="1"/>
</dbReference>
<gene>
    <name evidence="3" type="ORF">EV682_12014</name>
    <name evidence="2" type="ORF">NCTC11159_03331</name>
</gene>
<evidence type="ECO:0000313" key="4">
    <source>
        <dbReference type="Proteomes" id="UP000255108"/>
    </source>
</evidence>
<dbReference type="SUPFAM" id="SSF52540">
    <property type="entry name" value="P-loop containing nucleoside triphosphate hydrolases"/>
    <property type="match status" value="1"/>
</dbReference>
<dbReference type="EMBL" id="SMBT01000020">
    <property type="protein sequence ID" value="TCU81614.1"/>
    <property type="molecule type" value="Genomic_DNA"/>
</dbReference>
<evidence type="ECO:0000313" key="2">
    <source>
        <dbReference type="EMBL" id="STR44786.1"/>
    </source>
</evidence>
<dbReference type="Proteomes" id="UP000295794">
    <property type="component" value="Unassembled WGS sequence"/>
</dbReference>
<dbReference type="Gene3D" id="3.40.50.300">
    <property type="entry name" value="P-loop containing nucleotide triphosphate hydrolases"/>
    <property type="match status" value="1"/>
</dbReference>
<keyword evidence="5" id="KW-1185">Reference proteome</keyword>
<dbReference type="InterPro" id="IPR045528">
    <property type="entry name" value="DO-GTPase2"/>
</dbReference>
<reference evidence="2 4" key="1">
    <citation type="submission" date="2018-06" db="EMBL/GenBank/DDBJ databases">
        <authorList>
            <consortium name="Pathogen Informatics"/>
            <person name="Doyle S."/>
        </authorList>
    </citation>
    <scope>NUCLEOTIDE SEQUENCE [LARGE SCALE GENOMIC DNA]</scope>
    <source>
        <strain evidence="2 4">NCTC11159</strain>
    </source>
</reference>